<feature type="transmembrane region" description="Helical" evidence="8">
    <location>
        <begin position="367"/>
        <end position="386"/>
    </location>
</feature>
<feature type="transmembrane region" description="Helical" evidence="8">
    <location>
        <begin position="117"/>
        <end position="145"/>
    </location>
</feature>
<dbReference type="OrthoDB" id="9761931at2"/>
<dbReference type="Gene3D" id="1.20.1730.10">
    <property type="entry name" value="Sodium/glucose cotransporter"/>
    <property type="match status" value="1"/>
</dbReference>
<name>A0A5N5IMY4_9FLAO</name>
<evidence type="ECO:0000256" key="7">
    <source>
        <dbReference type="RuleBase" id="RU362091"/>
    </source>
</evidence>
<feature type="transmembrane region" description="Helical" evidence="8">
    <location>
        <begin position="273"/>
        <end position="297"/>
    </location>
</feature>
<gene>
    <name evidence="9" type="ORF">FOT42_011165</name>
</gene>
<feature type="transmembrane region" description="Helical" evidence="8">
    <location>
        <begin position="70"/>
        <end position="91"/>
    </location>
</feature>
<protein>
    <submittedName>
        <fullName evidence="9">Na+:solute symporter</fullName>
    </submittedName>
</protein>
<feature type="transmembrane region" description="Helical" evidence="8">
    <location>
        <begin position="425"/>
        <end position="443"/>
    </location>
</feature>
<keyword evidence="5 8" id="KW-1133">Transmembrane helix</keyword>
<feature type="transmembrane region" description="Helical" evidence="8">
    <location>
        <begin position="392"/>
        <end position="413"/>
    </location>
</feature>
<dbReference type="InterPro" id="IPR001734">
    <property type="entry name" value="Na/solute_symporter"/>
</dbReference>
<comment type="caution">
    <text evidence="9">The sequence shown here is derived from an EMBL/GenBank/DDBJ whole genome shotgun (WGS) entry which is preliminary data.</text>
</comment>
<dbReference type="AlphaFoldDB" id="A0A5N5IMY4"/>
<dbReference type="GO" id="GO:0005886">
    <property type="term" value="C:plasma membrane"/>
    <property type="evidence" value="ECO:0007669"/>
    <property type="project" value="TreeGrafter"/>
</dbReference>
<evidence type="ECO:0000256" key="1">
    <source>
        <dbReference type="ARBA" id="ARBA00004141"/>
    </source>
</evidence>
<comment type="subcellular location">
    <subcellularLocation>
        <location evidence="1">Membrane</location>
        <topology evidence="1">Multi-pass membrane protein</topology>
    </subcellularLocation>
</comment>
<dbReference type="GO" id="GO:0022857">
    <property type="term" value="F:transmembrane transporter activity"/>
    <property type="evidence" value="ECO:0007669"/>
    <property type="project" value="InterPro"/>
</dbReference>
<keyword evidence="6 8" id="KW-0472">Membrane</keyword>
<evidence type="ECO:0000256" key="5">
    <source>
        <dbReference type="ARBA" id="ARBA00022989"/>
    </source>
</evidence>
<feature type="transmembrane region" description="Helical" evidence="8">
    <location>
        <begin position="165"/>
        <end position="187"/>
    </location>
</feature>
<evidence type="ECO:0000256" key="3">
    <source>
        <dbReference type="ARBA" id="ARBA00022448"/>
    </source>
</evidence>
<feature type="transmembrane region" description="Helical" evidence="8">
    <location>
        <begin position="6"/>
        <end position="23"/>
    </location>
</feature>
<dbReference type="RefSeq" id="WP_151890659.1">
    <property type="nucleotide sequence ID" value="NZ_VNIK02000007.1"/>
</dbReference>
<dbReference type="PANTHER" id="PTHR48086">
    <property type="entry name" value="SODIUM/PROLINE SYMPORTER-RELATED"/>
    <property type="match status" value="1"/>
</dbReference>
<feature type="transmembrane region" description="Helical" evidence="8">
    <location>
        <begin position="234"/>
        <end position="252"/>
    </location>
</feature>
<evidence type="ECO:0000313" key="10">
    <source>
        <dbReference type="Proteomes" id="UP000319204"/>
    </source>
</evidence>
<feature type="transmembrane region" description="Helical" evidence="8">
    <location>
        <begin position="194"/>
        <end position="214"/>
    </location>
</feature>
<reference evidence="9" key="1">
    <citation type="submission" date="2019-10" db="EMBL/GenBank/DDBJ databases">
        <title>Muricauda hadale sp. nov., a piezophilic bacterium isolated from hadopelagic water of the Mariana Trench.</title>
        <authorList>
            <person name="Wei Y."/>
        </authorList>
    </citation>
    <scope>NUCLEOTIDE SEQUENCE [LARGE SCALE GENOMIC DNA]</scope>
    <source>
        <strain evidence="9">MT-229</strain>
    </source>
</reference>
<dbReference type="PROSITE" id="PS50283">
    <property type="entry name" value="NA_SOLUT_SYMP_3"/>
    <property type="match status" value="1"/>
</dbReference>
<evidence type="ECO:0000256" key="8">
    <source>
        <dbReference type="SAM" id="Phobius"/>
    </source>
</evidence>
<dbReference type="EMBL" id="VNIK02000007">
    <property type="protein sequence ID" value="KAB5487515.1"/>
    <property type="molecule type" value="Genomic_DNA"/>
</dbReference>
<feature type="transmembrane region" description="Helical" evidence="8">
    <location>
        <begin position="317"/>
        <end position="346"/>
    </location>
</feature>
<organism evidence="9 10">
    <name type="scientific">Flagellimonas hadalis</name>
    <dbReference type="NCBI Taxonomy" id="2597517"/>
    <lineage>
        <taxon>Bacteria</taxon>
        <taxon>Pseudomonadati</taxon>
        <taxon>Bacteroidota</taxon>
        <taxon>Flavobacteriia</taxon>
        <taxon>Flavobacteriales</taxon>
        <taxon>Flavobacteriaceae</taxon>
        <taxon>Flagellimonas</taxon>
    </lineage>
</organism>
<accession>A0A5N5IMY4</accession>
<dbReference type="InterPro" id="IPR038377">
    <property type="entry name" value="Na/Glc_symporter_sf"/>
</dbReference>
<sequence length="575" mass="62422">MDSIDIGVFIVYLVALVGMGSMFSRMKNAKDMFAAGGKSPWWLSGLSSFMTTFSAGTFVIWGGIAYRYGLVGVSILVMIGISAMFVGYFLAKKWKSYGYDSAAEFLNDRFGKSLVRFYTFLQGIVGLFTMGGAVYALAVVVTALFPLSEGHLLADPATGHFSVTIASLIICFLVIAIAFGGGLWAVLVTDALQFIILTVSVLIVVPLIITKIGGPMEMINTAPPGFFNLVHGEFTWYFLMGWGVVFFFKIGGEWAYVQRFVCVPTARDAVKSTYLFGILYIVSPLIWMLPPMAYRWIDPNADYEQAYVLASQAVLPSGMLGLMIAAMCSATASMATTQLNVFAGAFTTEIYQRIFRPDARDNELVRAGRIFTFLLGVLIIAGALIIPRMGTYTGYILASVAILTGPLVLPTIWGLYSRKTGLKTAWIVTIFSIVVGLVVKLGFQTDGWLAELQTLSYLTTMVQANERVTEIVVGTAVPLLLLFVAELGIGRKNKGWEKVQAKKQQAFEVADTAPSILPAKICAWSTIIVGIMIALISIVSTEKQMITGGFAGFLILLGVAILAGIRKKGEQHALN</sequence>
<dbReference type="PANTHER" id="PTHR48086:SF7">
    <property type="entry name" value="SODIUM-SOLUTE SYMPORTER-RELATED"/>
    <property type="match status" value="1"/>
</dbReference>
<feature type="transmembrane region" description="Helical" evidence="8">
    <location>
        <begin position="545"/>
        <end position="565"/>
    </location>
</feature>
<dbReference type="Proteomes" id="UP000319204">
    <property type="component" value="Unassembled WGS sequence"/>
</dbReference>
<feature type="transmembrane region" description="Helical" evidence="8">
    <location>
        <begin position="471"/>
        <end position="489"/>
    </location>
</feature>
<comment type="similarity">
    <text evidence="2 7">Belongs to the sodium:solute symporter (SSF) (TC 2.A.21) family.</text>
</comment>
<keyword evidence="3" id="KW-0813">Transport</keyword>
<dbReference type="Pfam" id="PF00474">
    <property type="entry name" value="SSF"/>
    <property type="match status" value="1"/>
</dbReference>
<proteinExistence type="inferred from homology"/>
<evidence type="ECO:0000256" key="2">
    <source>
        <dbReference type="ARBA" id="ARBA00006434"/>
    </source>
</evidence>
<keyword evidence="10" id="KW-1185">Reference proteome</keyword>
<feature type="transmembrane region" description="Helical" evidence="8">
    <location>
        <begin position="521"/>
        <end position="539"/>
    </location>
</feature>
<evidence type="ECO:0000256" key="4">
    <source>
        <dbReference type="ARBA" id="ARBA00022692"/>
    </source>
</evidence>
<feature type="transmembrane region" description="Helical" evidence="8">
    <location>
        <begin position="43"/>
        <end position="64"/>
    </location>
</feature>
<evidence type="ECO:0000313" key="9">
    <source>
        <dbReference type="EMBL" id="KAB5487515.1"/>
    </source>
</evidence>
<dbReference type="InterPro" id="IPR050277">
    <property type="entry name" value="Sodium:Solute_Symporter"/>
</dbReference>
<keyword evidence="4 8" id="KW-0812">Transmembrane</keyword>
<evidence type="ECO:0000256" key="6">
    <source>
        <dbReference type="ARBA" id="ARBA00023136"/>
    </source>
</evidence>